<dbReference type="EMBL" id="BK032551">
    <property type="protein sequence ID" value="DAF47178.1"/>
    <property type="molecule type" value="Genomic_DNA"/>
</dbReference>
<sequence>MQKERYFLGRKALKLLFDMLTRTLLAWQGTHLTLFHVSA</sequence>
<name>A0A8S5S8Y7_9CAUD</name>
<organism evidence="1">
    <name type="scientific">Caudovirales sp. ctTVN2</name>
    <dbReference type="NCBI Taxonomy" id="2827634"/>
    <lineage>
        <taxon>Viruses</taxon>
        <taxon>Duplodnaviria</taxon>
        <taxon>Heunggongvirae</taxon>
        <taxon>Uroviricota</taxon>
        <taxon>Caudoviricetes</taxon>
    </lineage>
</organism>
<accession>A0A8S5S8Y7</accession>
<evidence type="ECO:0000313" key="1">
    <source>
        <dbReference type="EMBL" id="DAF47178.1"/>
    </source>
</evidence>
<protein>
    <submittedName>
        <fullName evidence="1">Uncharacterized protein</fullName>
    </submittedName>
</protein>
<proteinExistence type="predicted"/>
<reference evidence="1" key="1">
    <citation type="journal article" date="2021" name="Proc. Natl. Acad. Sci. U.S.A.">
        <title>A Catalog of Tens of Thousands of Viruses from Human Metagenomes Reveals Hidden Associations with Chronic Diseases.</title>
        <authorList>
            <person name="Tisza M.J."/>
            <person name="Buck C.B."/>
        </authorList>
    </citation>
    <scope>NUCLEOTIDE SEQUENCE</scope>
    <source>
        <strain evidence="1">CtTVN2</strain>
    </source>
</reference>